<protein>
    <recommendedName>
        <fullName evidence="4">Prepilin-type N-terminal cleavage/methylation domain-containing protein</fullName>
    </recommendedName>
</protein>
<keyword evidence="1" id="KW-0812">Transmembrane</keyword>
<dbReference type="Gene3D" id="3.30.700.10">
    <property type="entry name" value="Glycoprotein, Type 4 Pilin"/>
    <property type="match status" value="1"/>
</dbReference>
<dbReference type="SUPFAM" id="SSF54523">
    <property type="entry name" value="Pili subunits"/>
    <property type="match status" value="1"/>
</dbReference>
<accession>A0A3D5QCE1</accession>
<dbReference type="PROSITE" id="PS00409">
    <property type="entry name" value="PROKAR_NTER_METHYL"/>
    <property type="match status" value="1"/>
</dbReference>
<comment type="caution">
    <text evidence="2">The sequence shown here is derived from an EMBL/GenBank/DDBJ whole genome shotgun (WGS) entry which is preliminary data.</text>
</comment>
<dbReference type="Proteomes" id="UP000262325">
    <property type="component" value="Unassembled WGS sequence"/>
</dbReference>
<dbReference type="NCBIfam" id="TIGR02532">
    <property type="entry name" value="IV_pilin_GFxxxE"/>
    <property type="match status" value="1"/>
</dbReference>
<keyword evidence="1" id="KW-1133">Transmembrane helix</keyword>
<dbReference type="AlphaFoldDB" id="A0A3D5QCE1"/>
<gene>
    <name evidence="2" type="ORF">DHM44_07470</name>
</gene>
<organism evidence="2 3">
    <name type="scientific">Flexistipes sinusarabici</name>
    <dbReference type="NCBI Taxonomy" id="2352"/>
    <lineage>
        <taxon>Bacteria</taxon>
        <taxon>Pseudomonadati</taxon>
        <taxon>Deferribacterota</taxon>
        <taxon>Deferribacteres</taxon>
        <taxon>Deferribacterales</taxon>
        <taxon>Flexistipitaceae</taxon>
        <taxon>Flexistipes</taxon>
    </lineage>
</organism>
<evidence type="ECO:0000313" key="3">
    <source>
        <dbReference type="Proteomes" id="UP000262325"/>
    </source>
</evidence>
<keyword evidence="1" id="KW-0472">Membrane</keyword>
<dbReference type="InterPro" id="IPR012902">
    <property type="entry name" value="N_methyl_site"/>
</dbReference>
<dbReference type="Pfam" id="PF07963">
    <property type="entry name" value="N_methyl"/>
    <property type="match status" value="1"/>
</dbReference>
<dbReference type="InterPro" id="IPR045584">
    <property type="entry name" value="Pilin-like"/>
</dbReference>
<reference evidence="2 3" key="1">
    <citation type="journal article" date="2018" name="Nat. Biotechnol.">
        <title>A standardized bacterial taxonomy based on genome phylogeny substantially revises the tree of life.</title>
        <authorList>
            <person name="Parks D.H."/>
            <person name="Chuvochina M."/>
            <person name="Waite D.W."/>
            <person name="Rinke C."/>
            <person name="Skarshewski A."/>
            <person name="Chaumeil P.A."/>
            <person name="Hugenholtz P."/>
        </authorList>
    </citation>
    <scope>NUCLEOTIDE SEQUENCE [LARGE SCALE GENOMIC DNA]</scope>
    <source>
        <strain evidence="2">UBA8672</strain>
    </source>
</reference>
<dbReference type="EMBL" id="DPPF01000154">
    <property type="protein sequence ID" value="HCW93506.1"/>
    <property type="molecule type" value="Genomic_DNA"/>
</dbReference>
<evidence type="ECO:0008006" key="4">
    <source>
        <dbReference type="Google" id="ProtNLM"/>
    </source>
</evidence>
<sequence>MANIKGVTLIELMVTIGVMAIIFAIAIPNYVQWRNENNMESDVRKIYSTLNNYRSKAFTQKTEFKVIINGSSVSVEDNASSVVETVNLTYDFVSNSITIDKRGTFGGNNIYPQNTTIQPQYNCIAVDDTRIKLGFTNDGSGCNW</sequence>
<proteinExistence type="predicted"/>
<evidence type="ECO:0000313" key="2">
    <source>
        <dbReference type="EMBL" id="HCW93506.1"/>
    </source>
</evidence>
<name>A0A3D5QCE1_FLESI</name>
<feature type="transmembrane region" description="Helical" evidence="1">
    <location>
        <begin position="12"/>
        <end position="31"/>
    </location>
</feature>
<evidence type="ECO:0000256" key="1">
    <source>
        <dbReference type="SAM" id="Phobius"/>
    </source>
</evidence>